<dbReference type="Proteomes" id="UP000078340">
    <property type="component" value="Unassembled WGS sequence"/>
</dbReference>
<evidence type="ECO:0000313" key="6">
    <source>
        <dbReference type="Proteomes" id="UP000078340"/>
    </source>
</evidence>
<dbReference type="Pfam" id="PF06766">
    <property type="entry name" value="Hydrophobin_2"/>
    <property type="match status" value="1"/>
</dbReference>
<dbReference type="GeneID" id="28892434"/>
<dbReference type="CDD" id="cd23508">
    <property type="entry name" value="hydrophobin_II"/>
    <property type="match status" value="1"/>
</dbReference>
<comment type="subcellular location">
    <subcellularLocation>
        <location evidence="1">Cell envelope</location>
    </subcellularLocation>
</comment>
<dbReference type="KEGG" id="plj:28892434"/>
<dbReference type="PANTHER" id="PTHR42341">
    <property type="entry name" value="HYDROPHOBIN"/>
    <property type="match status" value="1"/>
</dbReference>
<evidence type="ECO:0000256" key="4">
    <source>
        <dbReference type="SAM" id="SignalP"/>
    </source>
</evidence>
<evidence type="ECO:0000256" key="3">
    <source>
        <dbReference type="ARBA" id="ARBA00023157"/>
    </source>
</evidence>
<dbReference type="GO" id="GO:0005576">
    <property type="term" value="C:extracellular region"/>
    <property type="evidence" value="ECO:0007669"/>
    <property type="project" value="InterPro"/>
</dbReference>
<dbReference type="PANTHER" id="PTHR42341:SF1">
    <property type="entry name" value="HYDROPHOBIN"/>
    <property type="match status" value="1"/>
</dbReference>
<keyword evidence="3" id="KW-1015">Disulfide bond</keyword>
<name>A0A179GKM7_PURLI</name>
<reference evidence="5 6" key="1">
    <citation type="submission" date="2016-02" db="EMBL/GenBank/DDBJ databases">
        <title>Biosynthesis of antibiotic leucinostatins and their inhibition on Phytophthora in bio-control Purpureocillium lilacinum.</title>
        <authorList>
            <person name="Wang G."/>
            <person name="Liu Z."/>
            <person name="Lin R."/>
            <person name="Li E."/>
            <person name="Mao Z."/>
            <person name="Ling J."/>
            <person name="Yin W."/>
            <person name="Xie B."/>
        </authorList>
    </citation>
    <scope>NUCLEOTIDE SEQUENCE [LARGE SCALE GENOMIC DNA]</scope>
    <source>
        <strain evidence="5">PLFJ-1</strain>
    </source>
</reference>
<protein>
    <submittedName>
        <fullName evidence="5">Fungal hydrophobin domain-containing protein</fullName>
    </submittedName>
</protein>
<feature type="chain" id="PRO_5008102803" evidence="4">
    <location>
        <begin position="17"/>
        <end position="95"/>
    </location>
</feature>
<dbReference type="AlphaFoldDB" id="A0A179GKM7"/>
<dbReference type="Gene3D" id="3.20.120.10">
    <property type="entry name" value="Hydrophobin"/>
    <property type="match status" value="1"/>
</dbReference>
<evidence type="ECO:0000256" key="2">
    <source>
        <dbReference type="ARBA" id="ARBA00009576"/>
    </source>
</evidence>
<evidence type="ECO:0000313" key="5">
    <source>
        <dbReference type="EMBL" id="OAQ77950.1"/>
    </source>
</evidence>
<comment type="similarity">
    <text evidence="2">Belongs to the cerato-ulmin hydrophobin family.</text>
</comment>
<dbReference type="STRING" id="33203.A0A179GKM7"/>
<sequence>MKLFAFTALFLGTVMAAPTNDHGSYNACPNGLYSVEQCCATDVLGVANLDCTSPDEYPRDARNFRDVCSAEGKFARCCVLPVLGQGVLCVKAPGT</sequence>
<proteinExistence type="inferred from homology"/>
<accession>A0A179GKM7</accession>
<dbReference type="OMA" id="GQKARCC"/>
<evidence type="ECO:0000256" key="1">
    <source>
        <dbReference type="ARBA" id="ARBA00004196"/>
    </source>
</evidence>
<keyword evidence="4" id="KW-0732">Signal</keyword>
<organism evidence="5 6">
    <name type="scientific">Purpureocillium lilacinum</name>
    <name type="common">Paecilomyces lilacinus</name>
    <dbReference type="NCBI Taxonomy" id="33203"/>
    <lineage>
        <taxon>Eukaryota</taxon>
        <taxon>Fungi</taxon>
        <taxon>Dikarya</taxon>
        <taxon>Ascomycota</taxon>
        <taxon>Pezizomycotina</taxon>
        <taxon>Sordariomycetes</taxon>
        <taxon>Hypocreomycetidae</taxon>
        <taxon>Hypocreales</taxon>
        <taxon>Ophiocordycipitaceae</taxon>
        <taxon>Purpureocillium</taxon>
    </lineage>
</organism>
<dbReference type="EMBL" id="LSBI01000012">
    <property type="protein sequence ID" value="OAQ77950.1"/>
    <property type="molecule type" value="Genomic_DNA"/>
</dbReference>
<dbReference type="SUPFAM" id="SSF101751">
    <property type="entry name" value="Hydrophobin II, HfbII"/>
    <property type="match status" value="1"/>
</dbReference>
<gene>
    <name evidence="5" type="ORF">VFPFJ_10317</name>
</gene>
<feature type="signal peptide" evidence="4">
    <location>
        <begin position="1"/>
        <end position="16"/>
    </location>
</feature>
<dbReference type="InterPro" id="IPR036686">
    <property type="entry name" value="Class_II_Hydrophobin_sf"/>
</dbReference>
<comment type="caution">
    <text evidence="5">The sequence shown here is derived from an EMBL/GenBank/DDBJ whole genome shotgun (WGS) entry which is preliminary data.</text>
</comment>
<dbReference type="InterPro" id="IPR010636">
    <property type="entry name" value="Class_II_hydrophobin"/>
</dbReference>